<gene>
    <name evidence="11" type="ORF">HETIRDRAFT_320513</name>
</gene>
<dbReference type="Pfam" id="PF15412">
    <property type="entry name" value="Nse4-Nse3_bdg"/>
    <property type="match status" value="1"/>
</dbReference>
<dbReference type="GO" id="GO:0006281">
    <property type="term" value="P:DNA repair"/>
    <property type="evidence" value="ECO:0007669"/>
    <property type="project" value="UniProtKB-UniRule"/>
</dbReference>
<organism evidence="11 12">
    <name type="scientific">Heterobasidion irregulare (strain TC 32-1)</name>
    <dbReference type="NCBI Taxonomy" id="747525"/>
    <lineage>
        <taxon>Eukaryota</taxon>
        <taxon>Fungi</taxon>
        <taxon>Dikarya</taxon>
        <taxon>Basidiomycota</taxon>
        <taxon>Agaricomycotina</taxon>
        <taxon>Agaricomycetes</taxon>
        <taxon>Russulales</taxon>
        <taxon>Bondarzewiaceae</taxon>
        <taxon>Heterobasidion</taxon>
        <taxon>Heterobasidion annosum species complex</taxon>
    </lineage>
</organism>
<protein>
    <recommendedName>
        <fullName evidence="7">Non-structural maintenance of chromosomes element 4</fullName>
    </recommendedName>
</protein>
<dbReference type="RefSeq" id="XP_009547517.1">
    <property type="nucleotide sequence ID" value="XM_009549222.1"/>
</dbReference>
<feature type="domain" description="Non-structural maintenance of chromosome element 4 C-terminal" evidence="9">
    <location>
        <begin position="222"/>
        <end position="308"/>
    </location>
</feature>
<proteinExistence type="inferred from homology"/>
<evidence type="ECO:0000256" key="8">
    <source>
        <dbReference type="SAM" id="MobiDB-lite"/>
    </source>
</evidence>
<reference evidence="11 12" key="1">
    <citation type="journal article" date="2012" name="New Phytol.">
        <title>Insight into trade-off between wood decay and parasitism from the genome of a fungal forest pathogen.</title>
        <authorList>
            <person name="Olson A."/>
            <person name="Aerts A."/>
            <person name="Asiegbu F."/>
            <person name="Belbahri L."/>
            <person name="Bouzid O."/>
            <person name="Broberg A."/>
            <person name="Canback B."/>
            <person name="Coutinho P.M."/>
            <person name="Cullen D."/>
            <person name="Dalman K."/>
            <person name="Deflorio G."/>
            <person name="van Diepen L.T."/>
            <person name="Dunand C."/>
            <person name="Duplessis S."/>
            <person name="Durling M."/>
            <person name="Gonthier P."/>
            <person name="Grimwood J."/>
            <person name="Fossdal C.G."/>
            <person name="Hansson D."/>
            <person name="Henrissat B."/>
            <person name="Hietala A."/>
            <person name="Himmelstrand K."/>
            <person name="Hoffmeister D."/>
            <person name="Hogberg N."/>
            <person name="James T.Y."/>
            <person name="Karlsson M."/>
            <person name="Kohler A."/>
            <person name="Kues U."/>
            <person name="Lee Y.H."/>
            <person name="Lin Y.C."/>
            <person name="Lind M."/>
            <person name="Lindquist E."/>
            <person name="Lombard V."/>
            <person name="Lucas S."/>
            <person name="Lunden K."/>
            <person name="Morin E."/>
            <person name="Murat C."/>
            <person name="Park J."/>
            <person name="Raffaello T."/>
            <person name="Rouze P."/>
            <person name="Salamov A."/>
            <person name="Schmutz J."/>
            <person name="Solheim H."/>
            <person name="Stahlberg J."/>
            <person name="Velez H."/>
            <person name="de Vries R.P."/>
            <person name="Wiebenga A."/>
            <person name="Woodward S."/>
            <person name="Yakovlev I."/>
            <person name="Garbelotto M."/>
            <person name="Martin F."/>
            <person name="Grigoriev I.V."/>
            <person name="Stenlid J."/>
        </authorList>
    </citation>
    <scope>NUCLEOTIDE SEQUENCE [LARGE SCALE GENOMIC DNA]</scope>
    <source>
        <strain evidence="11 12">TC 32-1</strain>
    </source>
</reference>
<evidence type="ECO:0000256" key="6">
    <source>
        <dbReference type="ARBA" id="ARBA00023242"/>
    </source>
</evidence>
<evidence type="ECO:0000256" key="7">
    <source>
        <dbReference type="RuleBase" id="RU365071"/>
    </source>
</evidence>
<feature type="domain" description="Nse4/EID protein Nse3/MAGE-binding" evidence="10">
    <location>
        <begin position="77"/>
        <end position="128"/>
    </location>
</feature>
<evidence type="ECO:0000313" key="12">
    <source>
        <dbReference type="Proteomes" id="UP000030671"/>
    </source>
</evidence>
<evidence type="ECO:0000313" key="11">
    <source>
        <dbReference type="EMBL" id="ETW80816.1"/>
    </source>
</evidence>
<keyword evidence="6 7" id="KW-0539">Nucleus</keyword>
<dbReference type="Pfam" id="PF08743">
    <property type="entry name" value="Nse4_C"/>
    <property type="match status" value="1"/>
</dbReference>
<comment type="function">
    <text evidence="7">Component of the SMC5-SMC6 complex, that promotes sister chromatid alignment after DNA damage and facilitates double-stranded DNA breaks (DSBs) repair via homologous recombination between sister chromatids.</text>
</comment>
<keyword evidence="4 7" id="KW-0233">DNA recombination</keyword>
<comment type="subunit">
    <text evidence="7">Component of the SMC5-SMC6 complex.</text>
</comment>
<evidence type="ECO:0000256" key="5">
    <source>
        <dbReference type="ARBA" id="ARBA00023204"/>
    </source>
</evidence>
<dbReference type="FunCoup" id="W4K704">
    <property type="interactions" value="246"/>
</dbReference>
<keyword evidence="3 7" id="KW-0227">DNA damage</keyword>
<dbReference type="GO" id="GO:0006310">
    <property type="term" value="P:DNA recombination"/>
    <property type="evidence" value="ECO:0007669"/>
    <property type="project" value="UniProtKB-UniRule"/>
</dbReference>
<dbReference type="KEGG" id="hir:HETIRDRAFT_320513"/>
<accession>W4K704</accession>
<dbReference type="InterPro" id="IPR027786">
    <property type="entry name" value="Nse4/EID"/>
</dbReference>
<keyword evidence="5 7" id="KW-0234">DNA repair</keyword>
<dbReference type="InterPro" id="IPR014854">
    <property type="entry name" value="Nse4_C"/>
</dbReference>
<evidence type="ECO:0000256" key="1">
    <source>
        <dbReference type="ARBA" id="ARBA00004123"/>
    </source>
</evidence>
<evidence type="ECO:0000259" key="9">
    <source>
        <dbReference type="Pfam" id="PF08743"/>
    </source>
</evidence>
<dbReference type="PANTHER" id="PTHR16140">
    <property type="entry name" value="NON-STRUCTURAL MAINTENANCE OF CHROMOSOMES ELEMENT 4"/>
    <property type="match status" value="1"/>
</dbReference>
<evidence type="ECO:0000256" key="2">
    <source>
        <dbReference type="ARBA" id="ARBA00008997"/>
    </source>
</evidence>
<name>W4K704_HETIT</name>
<dbReference type="EMBL" id="KI925459">
    <property type="protein sequence ID" value="ETW80816.1"/>
    <property type="molecule type" value="Genomic_DNA"/>
</dbReference>
<evidence type="ECO:0000256" key="4">
    <source>
        <dbReference type="ARBA" id="ARBA00023172"/>
    </source>
</evidence>
<dbReference type="GO" id="GO:0030915">
    <property type="term" value="C:Smc5-Smc6 complex"/>
    <property type="evidence" value="ECO:0007669"/>
    <property type="project" value="UniProtKB-UniRule"/>
</dbReference>
<dbReference type="STRING" id="747525.W4K704"/>
<dbReference type="Proteomes" id="UP000030671">
    <property type="component" value="Unassembled WGS sequence"/>
</dbReference>
<dbReference type="eggNOG" id="KOG2866">
    <property type="taxonomic scope" value="Eukaryota"/>
</dbReference>
<dbReference type="AlphaFoldDB" id="W4K704"/>
<dbReference type="HOGENOM" id="CLU_041037_1_0_1"/>
<dbReference type="GO" id="GO:0005634">
    <property type="term" value="C:nucleus"/>
    <property type="evidence" value="ECO:0007669"/>
    <property type="project" value="UniProtKB-SubCell"/>
</dbReference>
<feature type="region of interest" description="Disordered" evidence="8">
    <location>
        <begin position="1"/>
        <end position="25"/>
    </location>
</feature>
<evidence type="ECO:0000256" key="3">
    <source>
        <dbReference type="ARBA" id="ARBA00022763"/>
    </source>
</evidence>
<dbReference type="InParanoid" id="W4K704"/>
<keyword evidence="12" id="KW-1185">Reference proteome</keyword>
<comment type="subcellular location">
    <subcellularLocation>
        <location evidence="1 7">Nucleus</location>
    </subcellularLocation>
</comment>
<dbReference type="PANTHER" id="PTHR16140:SF0">
    <property type="entry name" value="NON-STRUCTURAL MAINTENANCE OF CHROMOSOMES ELEMENT 4"/>
    <property type="match status" value="1"/>
</dbReference>
<dbReference type="OrthoDB" id="361242at2759"/>
<dbReference type="InterPro" id="IPR029225">
    <property type="entry name" value="Nse4_Nse3-bd"/>
</dbReference>
<comment type="similarity">
    <text evidence="2 7">Belongs to the NSE4 family.</text>
</comment>
<sequence>MPRSDNDTLRNGPAYDPDQDPEEKRAIRRNYRNLTKGEDGAALNLNDYTAQELVDKVQRADSLFYRAVAAPQEATLDSAFLVMASNMGATKARAMKSGSGAFDMDDFISKLITFMGGRRGDQLSDESEMDDDHAGHRLDWEKIGRKALAKSRRVPTIDFMLGPLEVEQKKRNVGKRAKLEKNKEDERKPQELQEDDIIRAENETTKNVIAIQTLLEGMGEAVNLFRFVVNPHDFAQSVENIFYLSFLIRDGVCALEIQENGEPMIFICEAPGDQDYQQGLRKQQMVMSFDMETWERAIEVFNIQEPIIPQRPKQQAQMSDGRKWVF</sequence>
<dbReference type="GeneID" id="20670671"/>
<evidence type="ECO:0000259" key="10">
    <source>
        <dbReference type="Pfam" id="PF15412"/>
    </source>
</evidence>